<feature type="region of interest" description="Disordered" evidence="2">
    <location>
        <begin position="566"/>
        <end position="593"/>
    </location>
</feature>
<evidence type="ECO:0000313" key="4">
    <source>
        <dbReference type="EMBL" id="KAG7475961.1"/>
    </source>
</evidence>
<dbReference type="GO" id="GO:0008270">
    <property type="term" value="F:zinc ion binding"/>
    <property type="evidence" value="ECO:0007669"/>
    <property type="project" value="UniProtKB-KW"/>
</dbReference>
<organism evidence="4 5">
    <name type="scientific">Solea senegalensis</name>
    <name type="common">Senegalese sole</name>
    <dbReference type="NCBI Taxonomy" id="28829"/>
    <lineage>
        <taxon>Eukaryota</taxon>
        <taxon>Metazoa</taxon>
        <taxon>Chordata</taxon>
        <taxon>Craniata</taxon>
        <taxon>Vertebrata</taxon>
        <taxon>Euteleostomi</taxon>
        <taxon>Actinopterygii</taxon>
        <taxon>Neopterygii</taxon>
        <taxon>Teleostei</taxon>
        <taxon>Neoteleostei</taxon>
        <taxon>Acanthomorphata</taxon>
        <taxon>Carangaria</taxon>
        <taxon>Pleuronectiformes</taxon>
        <taxon>Pleuronectoidei</taxon>
        <taxon>Soleidae</taxon>
        <taxon>Solea</taxon>
    </lineage>
</organism>
<dbReference type="InterPro" id="IPR040459">
    <property type="entry name" value="MJ1316"/>
</dbReference>
<reference evidence="4 5" key="1">
    <citation type="journal article" date="2021" name="Sci. Rep.">
        <title>Chromosome anchoring in Senegalese sole (Solea senegalensis) reveals sex-associated markers and genome rearrangements in flatfish.</title>
        <authorList>
            <person name="Guerrero-Cozar I."/>
            <person name="Gomez-Garrido J."/>
            <person name="Berbel C."/>
            <person name="Martinez-Blanch J.F."/>
            <person name="Alioto T."/>
            <person name="Claros M.G."/>
            <person name="Gagnaire P.A."/>
            <person name="Manchado M."/>
        </authorList>
    </citation>
    <scope>NUCLEOTIDE SEQUENCE [LARGE SCALE GENOMIC DNA]</scope>
    <source>
        <strain evidence="4">Sse05_10M</strain>
    </source>
</reference>
<feature type="compositionally biased region" description="Polar residues" evidence="2">
    <location>
        <begin position="277"/>
        <end position="289"/>
    </location>
</feature>
<gene>
    <name evidence="4" type="ORF">JOB18_041516</name>
</gene>
<feature type="domain" description="C3H1-type" evidence="3">
    <location>
        <begin position="52"/>
        <end position="79"/>
    </location>
</feature>
<dbReference type="PANTHER" id="PTHR46729:SF1">
    <property type="entry name" value="LEUKOCYTE RECEPTOR CLUSTER MEMBER 9"/>
    <property type="match status" value="1"/>
</dbReference>
<keyword evidence="1" id="KW-0862">Zinc</keyword>
<comment type="caution">
    <text evidence="4">The sequence shown here is derived from an EMBL/GenBank/DDBJ whole genome shotgun (WGS) entry which is preliminary data.</text>
</comment>
<feature type="region of interest" description="Disordered" evidence="2">
    <location>
        <begin position="74"/>
        <end position="130"/>
    </location>
</feature>
<dbReference type="InterPro" id="IPR042653">
    <property type="entry name" value="Leng9"/>
</dbReference>
<feature type="zinc finger region" description="C3H1-type" evidence="1">
    <location>
        <begin position="52"/>
        <end position="79"/>
    </location>
</feature>
<keyword evidence="4" id="KW-0675">Receptor</keyword>
<dbReference type="AlphaFoldDB" id="A0AAV6PU34"/>
<dbReference type="Pfam" id="PF04457">
    <property type="entry name" value="MJ1316"/>
    <property type="match status" value="1"/>
</dbReference>
<keyword evidence="5" id="KW-1185">Reference proteome</keyword>
<dbReference type="EMBL" id="JAGKHQ010000021">
    <property type="protein sequence ID" value="KAG7475961.1"/>
    <property type="molecule type" value="Genomic_DNA"/>
</dbReference>
<feature type="compositionally biased region" description="Basic residues" evidence="2">
    <location>
        <begin position="104"/>
        <end position="113"/>
    </location>
</feature>
<sequence length="593" mass="67159">MASEGSQVPLDSPEKHMDQGTHLADTPTPEAGDPGEDSLKTTAVTESAEGEQDGVKVCQFFLKGKCHFGQRCRLSHSDPSPDDSGEVSPDQDDTVDGKKIEQQHKKKGKGNKAKKQEYNHGKEVNKKPRMRTADDVISRIQWDPTVDASEFVVGYLDRFLGVVERPFCEFNWDTNPCDCDYSSELALPRHRIQYFTYRGHRIWDRHTRTDRVFGSTGQSLAPPFGKEEEVKEVQETQQDCLKTTEEQPPAGSGEEECDTGECTPTENTHLEEEKQNEMNIQSPDSTQTALKCGGNTAEEQQESQRTCVVMEAANSLKTSEEMPPSQKGEVSLKEEWEEETLEECQESREVNRDASSGLRDLDISQDPSAPLEQREEKHGGRPPKKRPTHFITFRANTPAVLSCFQQLQDELTSLLPSSASHWHTASSLHVTLCLLVLHGPAEVATAVEILRQFAHFDRNPPVAVTFPVKLKHFNGKVLYLSPQPQLQLQQLNSGLQEAYRKEGLLHRDSYNPRYHLTLAKTNGADIGRTSLFCIQYPFFQDDVFSRASSGDGWQYTSLSGYIFHRHRRREETEGERETSRHDRQRVEEGDQWR</sequence>
<dbReference type="SMART" id="SM00356">
    <property type="entry name" value="ZnF_C3H1"/>
    <property type="match status" value="1"/>
</dbReference>
<feature type="compositionally biased region" description="Basic and acidic residues" evidence="2">
    <location>
        <begin position="569"/>
        <end position="593"/>
    </location>
</feature>
<feature type="compositionally biased region" description="Acidic residues" evidence="2">
    <location>
        <begin position="335"/>
        <end position="344"/>
    </location>
</feature>
<dbReference type="InterPro" id="IPR000571">
    <property type="entry name" value="Znf_CCCH"/>
</dbReference>
<name>A0AAV6PU34_SOLSE</name>
<proteinExistence type="predicted"/>
<dbReference type="Pfam" id="PF10469">
    <property type="entry name" value="AKAP7_NLS"/>
    <property type="match status" value="1"/>
</dbReference>
<dbReference type="InterPro" id="IPR019510">
    <property type="entry name" value="AKAP7-like_phosphoesterase"/>
</dbReference>
<dbReference type="Proteomes" id="UP000693946">
    <property type="component" value="Linkage Group LG9"/>
</dbReference>
<evidence type="ECO:0000256" key="2">
    <source>
        <dbReference type="SAM" id="MobiDB-lite"/>
    </source>
</evidence>
<feature type="compositionally biased region" description="Basic and acidic residues" evidence="2">
    <location>
        <begin position="114"/>
        <end position="130"/>
    </location>
</feature>
<keyword evidence="1" id="KW-0479">Metal-binding</keyword>
<feature type="region of interest" description="Disordered" evidence="2">
    <location>
        <begin position="1"/>
        <end position="52"/>
    </location>
</feature>
<dbReference type="PANTHER" id="PTHR46729">
    <property type="entry name" value="LEUKOCYTE RECEPTOR CLUSTER MEMBER 9"/>
    <property type="match status" value="1"/>
</dbReference>
<feature type="compositionally biased region" description="Acidic residues" evidence="2">
    <location>
        <begin position="80"/>
        <end position="94"/>
    </location>
</feature>
<protein>
    <submittedName>
        <fullName evidence="4">Leukocyte receptor cluster member 9</fullName>
    </submittedName>
</protein>
<keyword evidence="1" id="KW-0863">Zinc-finger</keyword>
<evidence type="ECO:0000259" key="3">
    <source>
        <dbReference type="PROSITE" id="PS50103"/>
    </source>
</evidence>
<accession>A0AAV6PU34</accession>
<evidence type="ECO:0000313" key="5">
    <source>
        <dbReference type="Proteomes" id="UP000693946"/>
    </source>
</evidence>
<feature type="region of interest" description="Disordered" evidence="2">
    <location>
        <begin position="236"/>
        <end position="388"/>
    </location>
</feature>
<evidence type="ECO:0000256" key="1">
    <source>
        <dbReference type="PROSITE-ProRule" id="PRU00723"/>
    </source>
</evidence>
<dbReference type="PROSITE" id="PS50103">
    <property type="entry name" value="ZF_C3H1"/>
    <property type="match status" value="1"/>
</dbReference>